<gene>
    <name evidence="2" type="ORF">GTG28_09325</name>
</gene>
<dbReference type="PRINTS" id="PR00412">
    <property type="entry name" value="EPOXHYDRLASE"/>
</dbReference>
<dbReference type="PANTHER" id="PTHR43798">
    <property type="entry name" value="MONOACYLGLYCEROL LIPASE"/>
    <property type="match status" value="1"/>
</dbReference>
<dbReference type="PANTHER" id="PTHR43798:SF29">
    <property type="entry name" value="AB HYDROLASE-1 DOMAIN-CONTAINING PROTEIN"/>
    <property type="match status" value="1"/>
</dbReference>
<proteinExistence type="predicted"/>
<dbReference type="Gene3D" id="3.40.50.1820">
    <property type="entry name" value="alpha/beta hydrolase"/>
    <property type="match status" value="1"/>
</dbReference>
<dbReference type="EMBL" id="WWEU01000003">
    <property type="protein sequence ID" value="MYM59421.1"/>
    <property type="molecule type" value="Genomic_DNA"/>
</dbReference>
<organism evidence="2 3">
    <name type="scientific">Vibrio tetraodonis subsp. pristinus</name>
    <dbReference type="NCBI Taxonomy" id="2695891"/>
    <lineage>
        <taxon>Bacteria</taxon>
        <taxon>Pseudomonadati</taxon>
        <taxon>Pseudomonadota</taxon>
        <taxon>Gammaproteobacteria</taxon>
        <taxon>Vibrionales</taxon>
        <taxon>Vibrionaceae</taxon>
        <taxon>Vibrio</taxon>
    </lineage>
</organism>
<evidence type="ECO:0000259" key="1">
    <source>
        <dbReference type="Pfam" id="PF00561"/>
    </source>
</evidence>
<name>A0A6L8LTM6_9VIBR</name>
<accession>A0A6L8LTM6</accession>
<dbReference type="InterPro" id="IPR000073">
    <property type="entry name" value="AB_hydrolase_1"/>
</dbReference>
<dbReference type="Proteomes" id="UP000478571">
    <property type="component" value="Unassembled WGS sequence"/>
</dbReference>
<comment type="caution">
    <text evidence="2">The sequence shown here is derived from an EMBL/GenBank/DDBJ whole genome shotgun (WGS) entry which is preliminary data.</text>
</comment>
<protein>
    <submittedName>
        <fullName evidence="2">Alpha/beta fold hydrolase</fullName>
    </submittedName>
</protein>
<dbReference type="InterPro" id="IPR050266">
    <property type="entry name" value="AB_hydrolase_sf"/>
</dbReference>
<dbReference type="GO" id="GO:0016787">
    <property type="term" value="F:hydrolase activity"/>
    <property type="evidence" value="ECO:0007669"/>
    <property type="project" value="UniProtKB-KW"/>
</dbReference>
<dbReference type="RefSeq" id="WP_160929175.1">
    <property type="nucleotide sequence ID" value="NZ_WWEU01000003.1"/>
</dbReference>
<reference evidence="2 3" key="1">
    <citation type="submission" date="2020-01" db="EMBL/GenBank/DDBJ databases">
        <title>Draft Genome Sequence of Vibrio sp. strain OCN044, Isolated from a Healthy Coral at Palmyra Atoll.</title>
        <authorList>
            <person name="Videau P."/>
            <person name="Loughran R."/>
            <person name="Esquivel A."/>
            <person name="Deadmond M."/>
            <person name="Paddock B.E."/>
            <person name="Saw J.H."/>
            <person name="Ushijima B."/>
        </authorList>
    </citation>
    <scope>NUCLEOTIDE SEQUENCE [LARGE SCALE GENOMIC DNA]</scope>
    <source>
        <strain evidence="2 3">OCN044</strain>
    </source>
</reference>
<feature type="domain" description="AB hydrolase-1" evidence="1">
    <location>
        <begin position="20"/>
        <end position="251"/>
    </location>
</feature>
<dbReference type="Pfam" id="PF00561">
    <property type="entry name" value="Abhydrolase_1"/>
    <property type="match status" value="1"/>
</dbReference>
<dbReference type="SUPFAM" id="SSF53474">
    <property type="entry name" value="alpha/beta-Hydrolases"/>
    <property type="match status" value="1"/>
</dbReference>
<sequence length="269" mass="30318">MSKFTLDAQKMAYTDIGQGPVIVFGHAYLWSREMWAPQVEVLSKKYRCIVPDFWAHGDSDLAPKSMNSLVDYAKHLVALMDHLNIEQFSIVGMELGGMWGTEVVSFVPHRVKSLVMMDTFVGLEPEVAHNKYFSLLDMVESSQMFSDSTIESFLALFFASEHQAAELVAQFGSGLASLRGERAIETARIGRMIFGRRDQIEDIEMFALPVLIAVGEKNVPRPVLESYLMHDCITGSEFVQVQSAGHISNLEQPEFVSKMLDDFFTKLYQ</sequence>
<dbReference type="InterPro" id="IPR000639">
    <property type="entry name" value="Epox_hydrolase-like"/>
</dbReference>
<dbReference type="InterPro" id="IPR029058">
    <property type="entry name" value="AB_hydrolase_fold"/>
</dbReference>
<dbReference type="AlphaFoldDB" id="A0A6L8LTM6"/>
<keyword evidence="3" id="KW-1185">Reference proteome</keyword>
<evidence type="ECO:0000313" key="2">
    <source>
        <dbReference type="EMBL" id="MYM59421.1"/>
    </source>
</evidence>
<keyword evidence="2" id="KW-0378">Hydrolase</keyword>
<evidence type="ECO:0000313" key="3">
    <source>
        <dbReference type="Proteomes" id="UP000478571"/>
    </source>
</evidence>